<organism evidence="2">
    <name type="scientific">Streptomyces sp. R17</name>
    <dbReference type="NCBI Taxonomy" id="3238626"/>
    <lineage>
        <taxon>Bacteria</taxon>
        <taxon>Bacillati</taxon>
        <taxon>Actinomycetota</taxon>
        <taxon>Actinomycetes</taxon>
        <taxon>Kitasatosporales</taxon>
        <taxon>Streptomycetaceae</taxon>
        <taxon>Streptomyces</taxon>
    </lineage>
</organism>
<evidence type="ECO:0000259" key="1">
    <source>
        <dbReference type="Pfam" id="PF13610"/>
    </source>
</evidence>
<evidence type="ECO:0000313" key="2">
    <source>
        <dbReference type="EMBL" id="XDQ22473.1"/>
    </source>
</evidence>
<dbReference type="RefSeq" id="WP_078592268.1">
    <property type="nucleotide sequence ID" value="NZ_CP163433.1"/>
</dbReference>
<feature type="domain" description="DDE" evidence="1">
    <location>
        <begin position="3"/>
        <end position="53"/>
    </location>
</feature>
<dbReference type="AlphaFoldDB" id="A0AB39NY66"/>
<reference evidence="2" key="1">
    <citation type="submission" date="2024-07" db="EMBL/GenBank/DDBJ databases">
        <authorList>
            <person name="Yu S.T."/>
        </authorList>
    </citation>
    <scope>NUCLEOTIDE SEQUENCE</scope>
    <source>
        <strain evidence="2">R17</strain>
    </source>
</reference>
<name>A0AB39NY66_9ACTN</name>
<dbReference type="InterPro" id="IPR032874">
    <property type="entry name" value="DDE_dom"/>
</dbReference>
<proteinExistence type="predicted"/>
<sequence length="62" mass="7205">MAFVRINGERKYLWRAVDQDATCWTSSCRTAGTKAAARRFFRRLLKRTGAVPRVVRQQRGSF</sequence>
<dbReference type="Pfam" id="PF13610">
    <property type="entry name" value="DDE_Tnp_IS240"/>
    <property type="match status" value="1"/>
</dbReference>
<gene>
    <name evidence="2" type="ORF">AB5J48_31960</name>
</gene>
<accession>A0AB39NY66</accession>
<dbReference type="EMBL" id="CP163433">
    <property type="protein sequence ID" value="XDQ22473.1"/>
    <property type="molecule type" value="Genomic_DNA"/>
</dbReference>
<protein>
    <submittedName>
        <fullName evidence="2">DDE-type integrase/transposase/recombinase</fullName>
    </submittedName>
</protein>